<organism evidence="2 3">
    <name type="scientific">Streptomyces caeni</name>
    <dbReference type="NCBI Taxonomy" id="2307231"/>
    <lineage>
        <taxon>Bacteria</taxon>
        <taxon>Bacillati</taxon>
        <taxon>Actinomycetota</taxon>
        <taxon>Actinomycetes</taxon>
        <taxon>Kitasatosporales</taxon>
        <taxon>Streptomycetaceae</taxon>
        <taxon>Streptomyces</taxon>
    </lineage>
</organism>
<dbReference type="RefSeq" id="WP_381092429.1">
    <property type="nucleotide sequence ID" value="NZ_JBHUDX010000147.1"/>
</dbReference>
<keyword evidence="3" id="KW-1185">Reference proteome</keyword>
<gene>
    <name evidence="2" type="ORF">ACFSL4_36660</name>
</gene>
<feature type="region of interest" description="Disordered" evidence="1">
    <location>
        <begin position="1"/>
        <end position="23"/>
    </location>
</feature>
<accession>A0ABW4J1P6</accession>
<proteinExistence type="predicted"/>
<reference evidence="3" key="1">
    <citation type="journal article" date="2019" name="Int. J. Syst. Evol. Microbiol.">
        <title>The Global Catalogue of Microorganisms (GCM) 10K type strain sequencing project: providing services to taxonomists for standard genome sequencing and annotation.</title>
        <authorList>
            <consortium name="The Broad Institute Genomics Platform"/>
            <consortium name="The Broad Institute Genome Sequencing Center for Infectious Disease"/>
            <person name="Wu L."/>
            <person name="Ma J."/>
        </authorList>
    </citation>
    <scope>NUCLEOTIDE SEQUENCE [LARGE SCALE GENOMIC DNA]</scope>
    <source>
        <strain evidence="3">CGMCC 1.12470</strain>
    </source>
</reference>
<name>A0ABW4J1P6_9ACTN</name>
<evidence type="ECO:0000313" key="3">
    <source>
        <dbReference type="Proteomes" id="UP001597261"/>
    </source>
</evidence>
<comment type="caution">
    <text evidence="2">The sequence shown here is derived from an EMBL/GenBank/DDBJ whole genome shotgun (WGS) entry which is preliminary data.</text>
</comment>
<sequence length="110" mass="11679">MPKHGGCTREGGHGSTRRGLPDTPACCFAALAVPGGETLTGRQEELAWAVLEAVLPAGLPPYDIEAAADGEERGVALVPEGHRTLRAVWQQDRRLPATCPWGWAMPSRAP</sequence>
<evidence type="ECO:0000313" key="2">
    <source>
        <dbReference type="EMBL" id="MFD1663545.1"/>
    </source>
</evidence>
<evidence type="ECO:0000256" key="1">
    <source>
        <dbReference type="SAM" id="MobiDB-lite"/>
    </source>
</evidence>
<dbReference type="EMBL" id="JBHUDX010000147">
    <property type="protein sequence ID" value="MFD1663545.1"/>
    <property type="molecule type" value="Genomic_DNA"/>
</dbReference>
<protein>
    <submittedName>
        <fullName evidence="2">Uncharacterized protein</fullName>
    </submittedName>
</protein>
<dbReference type="Proteomes" id="UP001597261">
    <property type="component" value="Unassembled WGS sequence"/>
</dbReference>